<dbReference type="PANTHER" id="PTHR43420:SF12">
    <property type="entry name" value="N-ACETYLTRANSFERASE DOMAIN-CONTAINING PROTEIN"/>
    <property type="match status" value="1"/>
</dbReference>
<dbReference type="RefSeq" id="WP_160634041.1">
    <property type="nucleotide sequence ID" value="NZ_WWNE01000012.1"/>
</dbReference>
<dbReference type="InterPro" id="IPR016181">
    <property type="entry name" value="Acyl_CoA_acyltransferase"/>
</dbReference>
<dbReference type="PANTHER" id="PTHR43420">
    <property type="entry name" value="ACETYLTRANSFERASE"/>
    <property type="match status" value="1"/>
</dbReference>
<protein>
    <submittedName>
        <fullName evidence="4">GNAT family N-acetyltransferase</fullName>
    </submittedName>
</protein>
<dbReference type="Gene3D" id="3.40.630.30">
    <property type="match status" value="1"/>
</dbReference>
<evidence type="ECO:0000256" key="1">
    <source>
        <dbReference type="ARBA" id="ARBA00022679"/>
    </source>
</evidence>
<dbReference type="SUPFAM" id="SSF55729">
    <property type="entry name" value="Acyl-CoA N-acyltransferases (Nat)"/>
    <property type="match status" value="1"/>
</dbReference>
<evidence type="ECO:0000313" key="4">
    <source>
        <dbReference type="EMBL" id="NBG67093.1"/>
    </source>
</evidence>
<dbReference type="CDD" id="cd04301">
    <property type="entry name" value="NAT_SF"/>
    <property type="match status" value="1"/>
</dbReference>
<keyword evidence="2" id="KW-0012">Acyltransferase</keyword>
<evidence type="ECO:0000256" key="2">
    <source>
        <dbReference type="ARBA" id="ARBA00023315"/>
    </source>
</evidence>
<feature type="domain" description="N-acetyltransferase" evidence="3">
    <location>
        <begin position="17"/>
        <end position="152"/>
    </location>
</feature>
<dbReference type="EMBL" id="WWNE01000012">
    <property type="protein sequence ID" value="NBG67093.1"/>
    <property type="molecule type" value="Genomic_DNA"/>
</dbReference>
<proteinExistence type="predicted"/>
<dbReference type="InterPro" id="IPR050680">
    <property type="entry name" value="YpeA/RimI_acetyltransf"/>
</dbReference>
<dbReference type="Proteomes" id="UP000470771">
    <property type="component" value="Unassembled WGS sequence"/>
</dbReference>
<dbReference type="Pfam" id="PF13508">
    <property type="entry name" value="Acetyltransf_7"/>
    <property type="match status" value="1"/>
</dbReference>
<reference evidence="4 5" key="1">
    <citation type="submission" date="2019-12" db="EMBL/GenBank/DDBJ databases">
        <authorList>
            <person name="Zhao J."/>
        </authorList>
    </citation>
    <scope>NUCLEOTIDE SEQUENCE [LARGE SCALE GENOMIC DNA]</scope>
    <source>
        <strain evidence="4 5">S-15</strain>
    </source>
</reference>
<name>A0A6N9NMA3_9FLAO</name>
<evidence type="ECO:0000313" key="5">
    <source>
        <dbReference type="Proteomes" id="UP000470771"/>
    </source>
</evidence>
<organism evidence="4 5">
    <name type="scientific">Acidiluteibacter ferrifornacis</name>
    <dbReference type="NCBI Taxonomy" id="2692424"/>
    <lineage>
        <taxon>Bacteria</taxon>
        <taxon>Pseudomonadati</taxon>
        <taxon>Bacteroidota</taxon>
        <taxon>Flavobacteriia</taxon>
        <taxon>Flavobacteriales</taxon>
        <taxon>Cryomorphaceae</taxon>
        <taxon>Acidiluteibacter</taxon>
    </lineage>
</organism>
<accession>A0A6N9NMA3</accession>
<sequence length="152" mass="17227">MEKIKLTPKVLNSFSGQDLFYSNQKIAQFLNTHLDEFGDSVDDILKCLDYVFEKNLGKGGFVLLGLIEEEIIGAVVINETGMSKYIPENILVYIAVHQDYRGKGLGKQLMEQALKLTKGDVALHVEPDNPAKKLYERLGFTNKYLEMRLVKD</sequence>
<comment type="caution">
    <text evidence="4">The sequence shown here is derived from an EMBL/GenBank/DDBJ whole genome shotgun (WGS) entry which is preliminary data.</text>
</comment>
<keyword evidence="5" id="KW-1185">Reference proteome</keyword>
<dbReference type="GO" id="GO:0016747">
    <property type="term" value="F:acyltransferase activity, transferring groups other than amino-acyl groups"/>
    <property type="evidence" value="ECO:0007669"/>
    <property type="project" value="InterPro"/>
</dbReference>
<gene>
    <name evidence="4" type="ORF">GQN54_13270</name>
</gene>
<evidence type="ECO:0000259" key="3">
    <source>
        <dbReference type="PROSITE" id="PS51186"/>
    </source>
</evidence>
<keyword evidence="1 4" id="KW-0808">Transferase</keyword>
<dbReference type="AlphaFoldDB" id="A0A6N9NMA3"/>
<dbReference type="PROSITE" id="PS51186">
    <property type="entry name" value="GNAT"/>
    <property type="match status" value="1"/>
</dbReference>
<dbReference type="InterPro" id="IPR000182">
    <property type="entry name" value="GNAT_dom"/>
</dbReference>